<dbReference type="Proteomes" id="UP000006787">
    <property type="component" value="Unassembled WGS sequence"/>
</dbReference>
<evidence type="ECO:0000313" key="3">
    <source>
        <dbReference type="Proteomes" id="UP000006787"/>
    </source>
</evidence>
<evidence type="ECO:0000256" key="1">
    <source>
        <dbReference type="SAM" id="Phobius"/>
    </source>
</evidence>
<accession>K2NVN6</accession>
<organism evidence="2 3">
    <name type="scientific">Lactococcus garvieae DCC43</name>
    <dbReference type="NCBI Taxonomy" id="1231377"/>
    <lineage>
        <taxon>Bacteria</taxon>
        <taxon>Bacillati</taxon>
        <taxon>Bacillota</taxon>
        <taxon>Bacilli</taxon>
        <taxon>Lactobacillales</taxon>
        <taxon>Streptococcaceae</taxon>
        <taxon>Lactococcus</taxon>
    </lineage>
</organism>
<evidence type="ECO:0000313" key="2">
    <source>
        <dbReference type="EMBL" id="EKF51583.1"/>
    </source>
</evidence>
<keyword evidence="1" id="KW-0812">Transmembrane</keyword>
<sequence>MHIMIKWMVGMMLFICWDWYMYLIKAVQRKGYVWQSKKWFSGKKQVFFCHDCGYSFNA</sequence>
<keyword evidence="1" id="KW-0472">Membrane</keyword>
<gene>
    <name evidence="2" type="ORF">C426_0908</name>
</gene>
<comment type="caution">
    <text evidence="2">The sequence shown here is derived from an EMBL/GenBank/DDBJ whole genome shotgun (WGS) entry which is preliminary data.</text>
</comment>
<protein>
    <submittedName>
        <fullName evidence="2">Uncharacterized protein</fullName>
    </submittedName>
</protein>
<reference evidence="2 3" key="1">
    <citation type="journal article" date="2012" name="J. Bacteriol.">
        <title>Genome Sequence of the Bacteriocin-Producing Strain Lactococcus garvieae DCC43.</title>
        <authorList>
            <person name="Gabrielsen C."/>
            <person name="Brede D.A."/>
            <person name="Hernandez P.E."/>
            <person name="Nes I.F."/>
            <person name="Diep D.B."/>
        </authorList>
    </citation>
    <scope>NUCLEOTIDE SEQUENCE [LARGE SCALE GENOMIC DNA]</scope>
    <source>
        <strain evidence="2 3">DCC43</strain>
    </source>
</reference>
<proteinExistence type="predicted"/>
<dbReference type="EMBL" id="AMQS01000012">
    <property type="protein sequence ID" value="EKF51583.1"/>
    <property type="molecule type" value="Genomic_DNA"/>
</dbReference>
<dbReference type="AlphaFoldDB" id="K2NVN6"/>
<feature type="transmembrane region" description="Helical" evidence="1">
    <location>
        <begin position="6"/>
        <end position="24"/>
    </location>
</feature>
<dbReference type="PATRIC" id="fig|1231377.3.peg.909"/>
<name>K2NVN6_9LACT</name>
<keyword evidence="1" id="KW-1133">Transmembrane helix</keyword>